<dbReference type="Gene3D" id="1.20.1740.10">
    <property type="entry name" value="Amino acid/polyamine transporter I"/>
    <property type="match status" value="1"/>
</dbReference>
<evidence type="ECO:0000256" key="5">
    <source>
        <dbReference type="ARBA" id="ARBA00022692"/>
    </source>
</evidence>
<sequence>MDNDNKKGIGTFALTALIVSSCIGTGIFGLPSQLASVSAPGPALLAWLFCGIGVLALVLSLNNLSEKRPDIKSGLFGYAKEACGPLGEFMSGWTYWISAWIGNLAFATFLMAAFGNFFSIFKGGQNLPSIIAAVIFVWLLTILVNNGVESASFINTIVTICKVIPLFMFIILVAISFKAGIFTEHFWTNFASNVAAHGASGSVFGQVKASVMSIMWVFIGVEGASVLSSRASSRKSAQKATMMGFVALVVIYVLASILPYGVLTQHQIANAAQPAMGAILKLAIGKWAAIIISVGVIISTIGSWLSWTMLPAETTSLMAEDKTLPSSWSKLNKKKAPQTSLIITAVLQTLFLFSMLFTQSAYNFASTLAAAAILVSYFLVGAYQIKYSYQNKEWWQFFVGIICAGFEVLAAVLSGWQDMLLLTVAFIPGFFFYVAACKEHNHKITTGEKVAMAILVILGIVAIVMTCTGAIKIG</sequence>
<feature type="transmembrane region" description="Helical" evidence="9">
    <location>
        <begin position="419"/>
        <end position="438"/>
    </location>
</feature>
<dbReference type="Proteomes" id="UP000823614">
    <property type="component" value="Unassembled WGS sequence"/>
</dbReference>
<feature type="transmembrane region" description="Helical" evidence="9">
    <location>
        <begin position="364"/>
        <end position="382"/>
    </location>
</feature>
<dbReference type="PANTHER" id="PTHR42770">
    <property type="entry name" value="AMINO ACID TRANSPORTER-RELATED"/>
    <property type="match status" value="1"/>
</dbReference>
<dbReference type="NCBIfam" id="TIGR00905">
    <property type="entry name" value="2A0302"/>
    <property type="match status" value="1"/>
</dbReference>
<comment type="caution">
    <text evidence="10">The sequence shown here is derived from an EMBL/GenBank/DDBJ whole genome shotgun (WGS) entry which is preliminary data.</text>
</comment>
<gene>
    <name evidence="10" type="ORF">IAA89_01180</name>
</gene>
<feature type="transmembrane region" description="Helical" evidence="9">
    <location>
        <begin position="394"/>
        <end position="413"/>
    </location>
</feature>
<feature type="transmembrane region" description="Helical" evidence="9">
    <location>
        <begin position="339"/>
        <end position="358"/>
    </location>
</feature>
<feature type="transmembrane region" description="Helical" evidence="9">
    <location>
        <begin position="44"/>
        <end position="64"/>
    </location>
</feature>
<dbReference type="EMBL" id="JADIMP010000021">
    <property type="protein sequence ID" value="MBO8441052.1"/>
    <property type="molecule type" value="Genomic_DNA"/>
</dbReference>
<feature type="transmembrane region" description="Helical" evidence="9">
    <location>
        <begin position="12"/>
        <end position="32"/>
    </location>
</feature>
<evidence type="ECO:0000256" key="2">
    <source>
        <dbReference type="ARBA" id="ARBA00008220"/>
    </source>
</evidence>
<keyword evidence="4" id="KW-1003">Cell membrane</keyword>
<keyword evidence="7 9" id="KW-1133">Transmembrane helix</keyword>
<dbReference type="InterPro" id="IPR002293">
    <property type="entry name" value="AA/rel_permease1"/>
</dbReference>
<feature type="transmembrane region" description="Helical" evidence="9">
    <location>
        <begin position="283"/>
        <end position="307"/>
    </location>
</feature>
<evidence type="ECO:0000256" key="8">
    <source>
        <dbReference type="ARBA" id="ARBA00023136"/>
    </source>
</evidence>
<feature type="transmembrane region" description="Helical" evidence="9">
    <location>
        <begin position="127"/>
        <end position="145"/>
    </location>
</feature>
<dbReference type="InterPro" id="IPR050367">
    <property type="entry name" value="APC_superfamily"/>
</dbReference>
<organism evidence="10 11">
    <name type="scientific">Candidatus Gallilactobacillus intestinavium</name>
    <dbReference type="NCBI Taxonomy" id="2840838"/>
    <lineage>
        <taxon>Bacteria</taxon>
        <taxon>Bacillati</taxon>
        <taxon>Bacillota</taxon>
        <taxon>Bacilli</taxon>
        <taxon>Lactobacillales</taxon>
        <taxon>Lactobacillaceae</taxon>
        <taxon>Lactobacillaceae incertae sedis</taxon>
        <taxon>Candidatus Gallilactobacillus</taxon>
    </lineage>
</organism>
<reference evidence="10" key="2">
    <citation type="journal article" date="2021" name="PeerJ">
        <title>Extensive microbial diversity within the chicken gut microbiome revealed by metagenomics and culture.</title>
        <authorList>
            <person name="Gilroy R."/>
            <person name="Ravi A."/>
            <person name="Getino M."/>
            <person name="Pursley I."/>
            <person name="Horton D.L."/>
            <person name="Alikhan N.F."/>
            <person name="Baker D."/>
            <person name="Gharbi K."/>
            <person name="Hall N."/>
            <person name="Watson M."/>
            <person name="Adriaenssens E.M."/>
            <person name="Foster-Nyarko E."/>
            <person name="Jarju S."/>
            <person name="Secka A."/>
            <person name="Antonio M."/>
            <person name="Oren A."/>
            <person name="Chaudhuri R.R."/>
            <person name="La Ragione R."/>
            <person name="Hildebrand F."/>
            <person name="Pallen M.J."/>
        </authorList>
    </citation>
    <scope>NUCLEOTIDE SEQUENCE</scope>
    <source>
        <strain evidence="10">C6-149</strain>
    </source>
</reference>
<dbReference type="GO" id="GO:0022857">
    <property type="term" value="F:transmembrane transporter activity"/>
    <property type="evidence" value="ECO:0007669"/>
    <property type="project" value="InterPro"/>
</dbReference>
<evidence type="ECO:0000256" key="6">
    <source>
        <dbReference type="ARBA" id="ARBA00022970"/>
    </source>
</evidence>
<feature type="transmembrane region" description="Helical" evidence="9">
    <location>
        <begin position="100"/>
        <end position="121"/>
    </location>
</feature>
<feature type="transmembrane region" description="Helical" evidence="9">
    <location>
        <begin position="157"/>
        <end position="177"/>
    </location>
</feature>
<evidence type="ECO:0000313" key="10">
    <source>
        <dbReference type="EMBL" id="MBO8441052.1"/>
    </source>
</evidence>
<dbReference type="InterPro" id="IPR004754">
    <property type="entry name" value="Amino_acid_antiprt"/>
</dbReference>
<dbReference type="Pfam" id="PF13520">
    <property type="entry name" value="AA_permease_2"/>
    <property type="match status" value="1"/>
</dbReference>
<evidence type="ECO:0000256" key="1">
    <source>
        <dbReference type="ARBA" id="ARBA00004651"/>
    </source>
</evidence>
<dbReference type="PANTHER" id="PTHR42770:SF4">
    <property type="entry name" value="ARGININE_ORNITHINE ANTIPORTER-RELATED"/>
    <property type="match status" value="1"/>
</dbReference>
<evidence type="ECO:0000256" key="4">
    <source>
        <dbReference type="ARBA" id="ARBA00022475"/>
    </source>
</evidence>
<protein>
    <submittedName>
        <fullName evidence="10">Amino acid permease</fullName>
    </submittedName>
</protein>
<evidence type="ECO:0000256" key="3">
    <source>
        <dbReference type="ARBA" id="ARBA00022448"/>
    </source>
</evidence>
<feature type="transmembrane region" description="Helical" evidence="9">
    <location>
        <begin position="209"/>
        <end position="228"/>
    </location>
</feature>
<comment type="similarity">
    <text evidence="2">Belongs to the amino acid-polyamine-organocation (APC) superfamily. Basic amino acid/polyamine antiporter (APA) (TC 2.A.3.2) family.</text>
</comment>
<dbReference type="AlphaFoldDB" id="A0A9D9E5Q0"/>
<name>A0A9D9E5Q0_9LACO</name>
<keyword evidence="8 9" id="KW-0472">Membrane</keyword>
<feature type="transmembrane region" description="Helical" evidence="9">
    <location>
        <begin position="450"/>
        <end position="471"/>
    </location>
</feature>
<dbReference type="PIRSF" id="PIRSF006060">
    <property type="entry name" value="AA_transporter"/>
    <property type="match status" value="1"/>
</dbReference>
<evidence type="ECO:0000313" key="11">
    <source>
        <dbReference type="Proteomes" id="UP000823614"/>
    </source>
</evidence>
<proteinExistence type="inferred from homology"/>
<evidence type="ECO:0000256" key="7">
    <source>
        <dbReference type="ARBA" id="ARBA00022989"/>
    </source>
</evidence>
<keyword evidence="5 9" id="KW-0812">Transmembrane</keyword>
<evidence type="ECO:0000256" key="9">
    <source>
        <dbReference type="SAM" id="Phobius"/>
    </source>
</evidence>
<dbReference type="PROSITE" id="PS51257">
    <property type="entry name" value="PROKAR_LIPOPROTEIN"/>
    <property type="match status" value="1"/>
</dbReference>
<accession>A0A9D9E5Q0</accession>
<dbReference type="GO" id="GO:0005886">
    <property type="term" value="C:plasma membrane"/>
    <property type="evidence" value="ECO:0007669"/>
    <property type="project" value="UniProtKB-SubCell"/>
</dbReference>
<comment type="subcellular location">
    <subcellularLocation>
        <location evidence="1">Cell membrane</location>
        <topology evidence="1">Multi-pass membrane protein</topology>
    </subcellularLocation>
</comment>
<keyword evidence="6" id="KW-0029">Amino-acid transport</keyword>
<reference evidence="10" key="1">
    <citation type="submission" date="2020-10" db="EMBL/GenBank/DDBJ databases">
        <authorList>
            <person name="Gilroy R."/>
        </authorList>
    </citation>
    <scope>NUCLEOTIDE SEQUENCE</scope>
    <source>
        <strain evidence="10">C6-149</strain>
    </source>
</reference>
<keyword evidence="3" id="KW-0813">Transport</keyword>
<feature type="transmembrane region" description="Helical" evidence="9">
    <location>
        <begin position="240"/>
        <end position="263"/>
    </location>
</feature>
<dbReference type="GO" id="GO:0006865">
    <property type="term" value="P:amino acid transport"/>
    <property type="evidence" value="ECO:0007669"/>
    <property type="project" value="UniProtKB-KW"/>
</dbReference>